<evidence type="ECO:0000313" key="2">
    <source>
        <dbReference type="Proteomes" id="UP000246702"/>
    </source>
</evidence>
<reference evidence="1 2" key="1">
    <citation type="submission" date="2016-12" db="EMBL/GenBank/DDBJ databases">
        <title>The genomes of Aspergillus section Nigri reveals drivers in fungal speciation.</title>
        <authorList>
            <consortium name="DOE Joint Genome Institute"/>
            <person name="Vesth T.C."/>
            <person name="Nybo J."/>
            <person name="Theobald S."/>
            <person name="Brandl J."/>
            <person name="Frisvad J.C."/>
            <person name="Nielsen K.F."/>
            <person name="Lyhne E.K."/>
            <person name="Kogle M.E."/>
            <person name="Kuo A."/>
            <person name="Riley R."/>
            <person name="Clum A."/>
            <person name="Nolan M."/>
            <person name="Lipzen A."/>
            <person name="Salamov A."/>
            <person name="Henrissat B."/>
            <person name="Wiebenga A."/>
            <person name="De Vries R.P."/>
            <person name="Grigoriev I.V."/>
            <person name="Mortensen U.H."/>
            <person name="Andersen M.R."/>
            <person name="Baker S.E."/>
        </authorList>
    </citation>
    <scope>NUCLEOTIDE SEQUENCE [LARGE SCALE GENOMIC DNA]</scope>
    <source>
        <strain evidence="1 2">CBS 115572</strain>
    </source>
</reference>
<evidence type="ECO:0000313" key="1">
    <source>
        <dbReference type="EMBL" id="PWY93393.1"/>
    </source>
</evidence>
<accession>A0A317X488</accession>
<name>A0A317X488_9EURO</name>
<proteinExistence type="predicted"/>
<keyword evidence="2" id="KW-1185">Reference proteome</keyword>
<comment type="caution">
    <text evidence="1">The sequence shown here is derived from an EMBL/GenBank/DDBJ whole genome shotgun (WGS) entry which is preliminary data.</text>
</comment>
<sequence length="126" mass="14393">MFTPRGKVKIDFIRRRPPADEGMVLLTEVNPEDPPFLDPGRLMVCKLITAGGPRFSTGGEKFFHHGIDALRLAQVVDPGTVALDSEDAMWIYRSRDELKHYTTMAWEQWERFFLSPATKHLFGVDT</sequence>
<dbReference type="AlphaFoldDB" id="A0A317X488"/>
<dbReference type="RefSeq" id="XP_025470154.1">
    <property type="nucleotide sequence ID" value="XM_025615499.1"/>
</dbReference>
<dbReference type="EMBL" id="MSFK01000006">
    <property type="protein sequence ID" value="PWY93393.1"/>
    <property type="molecule type" value="Genomic_DNA"/>
</dbReference>
<dbReference type="Proteomes" id="UP000246702">
    <property type="component" value="Unassembled WGS sequence"/>
</dbReference>
<dbReference type="GeneID" id="37117642"/>
<protein>
    <submittedName>
        <fullName evidence="1">Uncharacterized protein</fullName>
    </submittedName>
</protein>
<gene>
    <name evidence="1" type="ORF">BO94DRAFT_582779</name>
</gene>
<organism evidence="1 2">
    <name type="scientific">Aspergillus sclerotioniger CBS 115572</name>
    <dbReference type="NCBI Taxonomy" id="1450535"/>
    <lineage>
        <taxon>Eukaryota</taxon>
        <taxon>Fungi</taxon>
        <taxon>Dikarya</taxon>
        <taxon>Ascomycota</taxon>
        <taxon>Pezizomycotina</taxon>
        <taxon>Eurotiomycetes</taxon>
        <taxon>Eurotiomycetidae</taxon>
        <taxon>Eurotiales</taxon>
        <taxon>Aspergillaceae</taxon>
        <taxon>Aspergillus</taxon>
        <taxon>Aspergillus subgen. Circumdati</taxon>
    </lineage>
</organism>